<proteinExistence type="predicted"/>
<feature type="transmembrane region" description="Helical" evidence="1">
    <location>
        <begin position="152"/>
        <end position="169"/>
    </location>
</feature>
<feature type="transmembrane region" description="Helical" evidence="1">
    <location>
        <begin position="91"/>
        <end position="113"/>
    </location>
</feature>
<protein>
    <submittedName>
        <fullName evidence="2">IMAP FAMILY MEMBER 1 putative-RELATED</fullName>
    </submittedName>
</protein>
<keyword evidence="1" id="KW-1133">Transmembrane helix</keyword>
<dbReference type="PANTHER" id="PTHR34741:SF1">
    <property type="entry name" value="PGG DOMAIN-CONTAINING PROTEIN"/>
    <property type="match status" value="1"/>
</dbReference>
<name>A0A9Q0NXA7_SALVM</name>
<organism evidence="2 3">
    <name type="scientific">Salix viminalis</name>
    <name type="common">Common osier</name>
    <name type="synonym">Basket willow</name>
    <dbReference type="NCBI Taxonomy" id="40686"/>
    <lineage>
        <taxon>Eukaryota</taxon>
        <taxon>Viridiplantae</taxon>
        <taxon>Streptophyta</taxon>
        <taxon>Embryophyta</taxon>
        <taxon>Tracheophyta</taxon>
        <taxon>Spermatophyta</taxon>
        <taxon>Magnoliopsida</taxon>
        <taxon>eudicotyledons</taxon>
        <taxon>Gunneridae</taxon>
        <taxon>Pentapetalae</taxon>
        <taxon>rosids</taxon>
        <taxon>fabids</taxon>
        <taxon>Malpighiales</taxon>
        <taxon>Salicaceae</taxon>
        <taxon>Saliceae</taxon>
        <taxon>Salix</taxon>
    </lineage>
</organism>
<keyword evidence="1" id="KW-0472">Membrane</keyword>
<feature type="transmembrane region" description="Helical" evidence="1">
    <location>
        <begin position="125"/>
        <end position="146"/>
    </location>
</feature>
<gene>
    <name evidence="2" type="ORF">OIU85_008218</name>
</gene>
<dbReference type="PANTHER" id="PTHR34741">
    <property type="entry name" value="IMAP FAMILY MEMBER 1, PUTATIVE-RELATED"/>
    <property type="match status" value="1"/>
</dbReference>
<comment type="caution">
    <text evidence="2">The sequence shown here is derived from an EMBL/GenBank/DDBJ whole genome shotgun (WGS) entry which is preliminary data.</text>
</comment>
<evidence type="ECO:0000256" key="1">
    <source>
        <dbReference type="SAM" id="Phobius"/>
    </source>
</evidence>
<keyword evidence="3" id="KW-1185">Reference proteome</keyword>
<dbReference type="Proteomes" id="UP001151529">
    <property type="component" value="Chromosome 7"/>
</dbReference>
<evidence type="ECO:0000313" key="3">
    <source>
        <dbReference type="Proteomes" id="UP001151529"/>
    </source>
</evidence>
<accession>A0A9Q0NXA7</accession>
<reference evidence="2" key="2">
    <citation type="journal article" date="2023" name="Int. J. Mol. Sci.">
        <title>De Novo Assembly and Annotation of 11 Diverse Shrub Willow (Salix) Genomes Reveals Novel Gene Organization in Sex-Linked Regions.</title>
        <authorList>
            <person name="Hyden B."/>
            <person name="Feng K."/>
            <person name="Yates T.B."/>
            <person name="Jawdy S."/>
            <person name="Cereghino C."/>
            <person name="Smart L.B."/>
            <person name="Muchero W."/>
        </authorList>
    </citation>
    <scope>NUCLEOTIDE SEQUENCE [LARGE SCALE GENOMIC DNA]</scope>
    <source>
        <tissue evidence="2">Shoot tip</tissue>
    </source>
</reference>
<dbReference type="AlphaFoldDB" id="A0A9Q0NXA7"/>
<keyword evidence="1" id="KW-0812">Transmembrane</keyword>
<evidence type="ECO:0000313" key="2">
    <source>
        <dbReference type="EMBL" id="KAJ6677620.1"/>
    </source>
</evidence>
<sequence>MPSATSLTQERSIMKEMKTKIPDSLFKIWLLITSASSPDSADDLESQAPSSPKSPSGVRLNKTLLGLCFAAAIQIATQSKQAAESGINNSISLLSLGTAAIFAALLTSHCIGAKKPNASRVLEKVAFFLAATTFFFAIATPCPLGIKCAVWSLYIISLIAIVTCNFFMYSGGALTHAPQVPVVEGAAVEEVKEKGASAAGRAGGGNAAVGFVAVEVQLAEGCI</sequence>
<dbReference type="EMBL" id="JAPFFL010000014">
    <property type="protein sequence ID" value="KAJ6677620.1"/>
    <property type="molecule type" value="Genomic_DNA"/>
</dbReference>
<reference evidence="2" key="1">
    <citation type="submission" date="2022-11" db="EMBL/GenBank/DDBJ databases">
        <authorList>
            <person name="Hyden B.L."/>
            <person name="Feng K."/>
            <person name="Yates T."/>
            <person name="Jawdy S."/>
            <person name="Smart L.B."/>
            <person name="Muchero W."/>
        </authorList>
    </citation>
    <scope>NUCLEOTIDE SEQUENCE</scope>
    <source>
        <tissue evidence="2">Shoot tip</tissue>
    </source>
</reference>
<dbReference type="OrthoDB" id="1745749at2759"/>